<keyword evidence="6" id="KW-1185">Reference proteome</keyword>
<gene>
    <name evidence="5" type="ORF">LNQ49_13870</name>
</gene>
<comment type="caution">
    <text evidence="5">The sequence shown here is derived from an EMBL/GenBank/DDBJ whole genome shotgun (WGS) entry which is preliminary data.</text>
</comment>
<name>A0ABS8MV47_9FLAO</name>
<comment type="subcellular location">
    <subcellularLocation>
        <location evidence="1">Cell outer membrane</location>
    </subcellularLocation>
</comment>
<keyword evidence="3" id="KW-0998">Cell outer membrane</keyword>
<accession>A0ABS8MV47</accession>
<dbReference type="Proteomes" id="UP001430919">
    <property type="component" value="Unassembled WGS sequence"/>
</dbReference>
<protein>
    <submittedName>
        <fullName evidence="5">TonB-dependent receptor</fullName>
    </submittedName>
</protein>
<sequence>MKNLLFLLLFPFLIKGQTKTFEGKVTNETGELLSFATVVINKSKLNEQIVTTNFEGIFHFKNIENDSIILDVTYVGYLKYRRVFNIDELKKQLNIVLLREEHELNELIIKRKKPLIKRKIDRLEFDVENSTLSSLSGWEILKQTPGITTQGSSLKIKGSQGILVTINDKKVMLTGDELQSLLENTPGKDIKSIEVITNPPANYDASGSAVLNIKMVKNNLEGYRGVLYGRYIQSKYDKEVFGLSQYYKKGKLSLMGSYYLGMGTYLREGFDVVNFVEDKTTWESKMTRKDTDKSQNSYTFNMEYDLDSLTNFTFGANGYTSLKGEGIYNVPTLIYNKDREIESNYNTRNEHTNTTDYHNFYLQADKKWSNGNQIIWTNYLTNNHKNKFQNVHTQLNFKEQEPSESTFENDNASKVKLFSTQLDYSLKRTTWNWDSGLKYSTVKTNSALNFFDDEYGTLAFRPEKSNIFNYKEDNFAAYTTVAYKWEKWSFKGGLRAEYTDLTGDVSQPKEHNQQNYLKWFPTLYAQYETENHHQFGISYGKRIDRPSYSWLNPAKSYYNLFSYFQGDAQLKATIIHNLNLTYSWNNWNVDLYFRNEKLPSMEISFQDPETNNLIYHYTNIKEGKAGGIDISKNFDLYSWWTLNTYLSTEYNENYFFGVDKELYKNNIWMFYGKTSSNFLLDKETDWNMEIGYYYRTPTIQGTFTISKESSTYFVMNKKFSAKKIEASIQFSDIFKTEKSKISTNYANQNNYFLDYRDTQRVSISLKYNFGNQTIKTKRNIKKTEEQDRI</sequence>
<evidence type="ECO:0000259" key="4">
    <source>
        <dbReference type="Pfam" id="PF14905"/>
    </source>
</evidence>
<evidence type="ECO:0000313" key="6">
    <source>
        <dbReference type="Proteomes" id="UP001430919"/>
    </source>
</evidence>
<dbReference type="SUPFAM" id="SSF49464">
    <property type="entry name" value="Carboxypeptidase regulatory domain-like"/>
    <property type="match status" value="1"/>
</dbReference>
<dbReference type="InterPro" id="IPR036942">
    <property type="entry name" value="Beta-barrel_TonB_sf"/>
</dbReference>
<dbReference type="EMBL" id="JAJJMO010000001">
    <property type="protein sequence ID" value="MCC9072670.1"/>
    <property type="molecule type" value="Genomic_DNA"/>
</dbReference>
<evidence type="ECO:0000313" key="5">
    <source>
        <dbReference type="EMBL" id="MCC9072670.1"/>
    </source>
</evidence>
<dbReference type="RefSeq" id="WP_229989565.1">
    <property type="nucleotide sequence ID" value="NZ_JAJJMO010000001.1"/>
</dbReference>
<keyword evidence="5" id="KW-0675">Receptor</keyword>
<proteinExistence type="predicted"/>
<dbReference type="Pfam" id="PF13715">
    <property type="entry name" value="CarbopepD_reg_2"/>
    <property type="match status" value="1"/>
</dbReference>
<organism evidence="5 6">
    <name type="scientific">Flavobacterium pisciphilum</name>
    <dbReference type="NCBI Taxonomy" id="2893755"/>
    <lineage>
        <taxon>Bacteria</taxon>
        <taxon>Pseudomonadati</taxon>
        <taxon>Bacteroidota</taxon>
        <taxon>Flavobacteriia</taxon>
        <taxon>Flavobacteriales</taxon>
        <taxon>Flavobacteriaceae</taxon>
        <taxon>Flavobacterium</taxon>
    </lineage>
</organism>
<keyword evidence="2" id="KW-0472">Membrane</keyword>
<reference evidence="5" key="1">
    <citation type="submission" date="2021-11" db="EMBL/GenBank/DDBJ databases">
        <title>Description of novel Flavobacterium species.</title>
        <authorList>
            <person name="Saticioglu I.B."/>
            <person name="Ay H."/>
            <person name="Altun S."/>
            <person name="Duman M."/>
        </authorList>
    </citation>
    <scope>NUCLEOTIDE SEQUENCE</scope>
    <source>
        <strain evidence="5">F-65</strain>
    </source>
</reference>
<dbReference type="Pfam" id="PF14905">
    <property type="entry name" value="OMP_b-brl_3"/>
    <property type="match status" value="1"/>
</dbReference>
<evidence type="ECO:0000256" key="2">
    <source>
        <dbReference type="ARBA" id="ARBA00023136"/>
    </source>
</evidence>
<dbReference type="InterPro" id="IPR041700">
    <property type="entry name" value="OMP_b-brl_3"/>
</dbReference>
<dbReference type="InterPro" id="IPR008969">
    <property type="entry name" value="CarboxyPept-like_regulatory"/>
</dbReference>
<feature type="domain" description="Outer membrane protein beta-barrel" evidence="4">
    <location>
        <begin position="373"/>
        <end position="767"/>
    </location>
</feature>
<dbReference type="SUPFAM" id="SSF56935">
    <property type="entry name" value="Porins"/>
    <property type="match status" value="1"/>
</dbReference>
<dbReference type="Gene3D" id="2.60.40.1120">
    <property type="entry name" value="Carboxypeptidase-like, regulatory domain"/>
    <property type="match status" value="1"/>
</dbReference>
<evidence type="ECO:0000256" key="3">
    <source>
        <dbReference type="ARBA" id="ARBA00023237"/>
    </source>
</evidence>
<dbReference type="Gene3D" id="2.40.170.20">
    <property type="entry name" value="TonB-dependent receptor, beta-barrel domain"/>
    <property type="match status" value="1"/>
</dbReference>
<evidence type="ECO:0000256" key="1">
    <source>
        <dbReference type="ARBA" id="ARBA00004442"/>
    </source>
</evidence>